<sequence length="49" mass="5550">MIALCVLIIIVAMYLFLRGDQRHAIFIGLWVPTILAFAIFLKQIFNGGK</sequence>
<organism evidence="2 3">
    <name type="scientific">Winogradskyella pacifica</name>
    <dbReference type="NCBI Taxonomy" id="664642"/>
    <lineage>
        <taxon>Bacteria</taxon>
        <taxon>Pseudomonadati</taxon>
        <taxon>Bacteroidota</taxon>
        <taxon>Flavobacteriia</taxon>
        <taxon>Flavobacteriales</taxon>
        <taxon>Flavobacteriaceae</taxon>
        <taxon>Winogradskyella</taxon>
    </lineage>
</organism>
<accession>A0A3D9N140</accession>
<dbReference type="Proteomes" id="UP000256919">
    <property type="component" value="Unassembled WGS sequence"/>
</dbReference>
<feature type="transmembrane region" description="Helical" evidence="1">
    <location>
        <begin position="27"/>
        <end position="45"/>
    </location>
</feature>
<evidence type="ECO:0000313" key="2">
    <source>
        <dbReference type="EMBL" id="REE25437.1"/>
    </source>
</evidence>
<keyword evidence="1" id="KW-0812">Transmembrane</keyword>
<reference evidence="2 3" key="1">
    <citation type="submission" date="2018-07" db="EMBL/GenBank/DDBJ databases">
        <title>Genomic Encyclopedia of Type Strains, Phase III (KMG-III): the genomes of soil and plant-associated and newly described type strains.</title>
        <authorList>
            <person name="Whitman W."/>
        </authorList>
    </citation>
    <scope>NUCLEOTIDE SEQUENCE [LARGE SCALE GENOMIC DNA]</scope>
    <source>
        <strain evidence="2 3">CECT 7948</strain>
    </source>
</reference>
<evidence type="ECO:0000256" key="1">
    <source>
        <dbReference type="SAM" id="Phobius"/>
    </source>
</evidence>
<proteinExistence type="predicted"/>
<keyword evidence="3" id="KW-1185">Reference proteome</keyword>
<gene>
    <name evidence="2" type="ORF">DFQ09_10226</name>
</gene>
<name>A0A3D9N140_9FLAO</name>
<keyword evidence="1" id="KW-0472">Membrane</keyword>
<keyword evidence="1" id="KW-1133">Transmembrane helix</keyword>
<protein>
    <submittedName>
        <fullName evidence="2">Uncharacterized protein</fullName>
    </submittedName>
</protein>
<dbReference type="AlphaFoldDB" id="A0A3D9N140"/>
<comment type="caution">
    <text evidence="2">The sequence shown here is derived from an EMBL/GenBank/DDBJ whole genome shotgun (WGS) entry which is preliminary data.</text>
</comment>
<evidence type="ECO:0000313" key="3">
    <source>
        <dbReference type="Proteomes" id="UP000256919"/>
    </source>
</evidence>
<dbReference type="EMBL" id="QREI01000002">
    <property type="protein sequence ID" value="REE25437.1"/>
    <property type="molecule type" value="Genomic_DNA"/>
</dbReference>